<evidence type="ECO:0000259" key="6">
    <source>
        <dbReference type="Pfam" id="PF03732"/>
    </source>
</evidence>
<keyword evidence="8" id="KW-1185">Reference proteome</keyword>
<evidence type="ECO:0000256" key="1">
    <source>
        <dbReference type="ARBA" id="ARBA00009191"/>
    </source>
</evidence>
<dbReference type="EMBL" id="CACVKT020010048">
    <property type="protein sequence ID" value="CAC5424628.1"/>
    <property type="molecule type" value="Genomic_DNA"/>
</dbReference>
<evidence type="ECO:0000313" key="8">
    <source>
        <dbReference type="Proteomes" id="UP000507470"/>
    </source>
</evidence>
<dbReference type="InterPro" id="IPR011042">
    <property type="entry name" value="6-blade_b-propeller_TolB-like"/>
</dbReference>
<organism evidence="7 8">
    <name type="scientific">Mytilus coruscus</name>
    <name type="common">Sea mussel</name>
    <dbReference type="NCBI Taxonomy" id="42192"/>
    <lineage>
        <taxon>Eukaryota</taxon>
        <taxon>Metazoa</taxon>
        <taxon>Spiralia</taxon>
        <taxon>Lophotrochozoa</taxon>
        <taxon>Mollusca</taxon>
        <taxon>Bivalvia</taxon>
        <taxon>Autobranchia</taxon>
        <taxon>Pteriomorphia</taxon>
        <taxon>Mytilida</taxon>
        <taxon>Mytiloidea</taxon>
        <taxon>Mytilidae</taxon>
        <taxon>Mytilinae</taxon>
        <taxon>Mytilus</taxon>
    </lineage>
</organism>
<feature type="domain" description="Strictosidine synthase conserved region" evidence="5">
    <location>
        <begin position="177"/>
        <end position="244"/>
    </location>
</feature>
<dbReference type="PANTHER" id="PTHR10426:SF88">
    <property type="entry name" value="ADIPOCYTE PLASMA MEMBRANE-ASSOCIATED PROTEIN HEMOMUCIN-RELATED"/>
    <property type="match status" value="1"/>
</dbReference>
<evidence type="ECO:0000256" key="2">
    <source>
        <dbReference type="ARBA" id="ARBA00022553"/>
    </source>
</evidence>
<dbReference type="Proteomes" id="UP000507470">
    <property type="component" value="Unassembled WGS sequence"/>
</dbReference>
<accession>A0A6J8EVL2</accession>
<dbReference type="GO" id="GO:0012505">
    <property type="term" value="C:endomembrane system"/>
    <property type="evidence" value="ECO:0007669"/>
    <property type="project" value="TreeGrafter"/>
</dbReference>
<keyword evidence="2" id="KW-0597">Phosphoprotein</keyword>
<dbReference type="PANTHER" id="PTHR10426">
    <property type="entry name" value="STRICTOSIDINE SYNTHASE-RELATED"/>
    <property type="match status" value="1"/>
</dbReference>
<dbReference type="OrthoDB" id="5307922at2759"/>
<dbReference type="Pfam" id="PF03732">
    <property type="entry name" value="Retrotrans_gag"/>
    <property type="match status" value="1"/>
</dbReference>
<feature type="transmembrane region" description="Helical" evidence="4">
    <location>
        <begin position="20"/>
        <end position="38"/>
    </location>
</feature>
<gene>
    <name evidence="7" type="ORF">MCOR_56516</name>
</gene>
<reference evidence="7 8" key="1">
    <citation type="submission" date="2020-06" db="EMBL/GenBank/DDBJ databases">
        <authorList>
            <person name="Li R."/>
            <person name="Bekaert M."/>
        </authorList>
    </citation>
    <scope>NUCLEOTIDE SEQUENCE [LARGE SCALE GENOMIC DNA]</scope>
    <source>
        <strain evidence="8">wild</strain>
    </source>
</reference>
<evidence type="ECO:0000259" key="5">
    <source>
        <dbReference type="Pfam" id="PF03088"/>
    </source>
</evidence>
<name>A0A6J8EVL2_MYTCO</name>
<dbReference type="AlphaFoldDB" id="A0A6J8EVL2"/>
<keyword evidence="4" id="KW-0472">Membrane</keyword>
<keyword evidence="4" id="KW-0812">Transmembrane</keyword>
<dbReference type="GO" id="GO:0016787">
    <property type="term" value="F:hydrolase activity"/>
    <property type="evidence" value="ECO:0007669"/>
    <property type="project" value="TreeGrafter"/>
</dbReference>
<evidence type="ECO:0000313" key="7">
    <source>
        <dbReference type="EMBL" id="CAC5424628.1"/>
    </source>
</evidence>
<comment type="similarity">
    <text evidence="1">Belongs to the strictosidine synthase family.</text>
</comment>
<dbReference type="Pfam" id="PF03088">
    <property type="entry name" value="Str_synth"/>
    <property type="match status" value="1"/>
</dbReference>
<dbReference type="InterPro" id="IPR018119">
    <property type="entry name" value="Strictosidine_synth_cons-reg"/>
</dbReference>
<dbReference type="SUPFAM" id="SSF63829">
    <property type="entry name" value="Calcium-dependent phosphotriesterase"/>
    <property type="match status" value="1"/>
</dbReference>
<feature type="domain" description="Retrotransposon gag" evidence="6">
    <location>
        <begin position="356"/>
        <end position="449"/>
    </location>
</feature>
<protein>
    <submittedName>
        <fullName evidence="7">APMAP</fullName>
    </submittedName>
</protein>
<dbReference type="Gene3D" id="2.120.10.30">
    <property type="entry name" value="TolB, C-terminal domain"/>
    <property type="match status" value="1"/>
</dbReference>
<evidence type="ECO:0000256" key="4">
    <source>
        <dbReference type="SAM" id="Phobius"/>
    </source>
</evidence>
<keyword evidence="3" id="KW-0325">Glycoprotein</keyword>
<dbReference type="Pfam" id="PF20067">
    <property type="entry name" value="SSL_N"/>
    <property type="match status" value="1"/>
</dbReference>
<keyword evidence="4" id="KW-1133">Transmembrane helix</keyword>
<proteinExistence type="inferred from homology"/>
<evidence type="ECO:0000256" key="3">
    <source>
        <dbReference type="ARBA" id="ARBA00023180"/>
    </source>
</evidence>
<dbReference type="InterPro" id="IPR005162">
    <property type="entry name" value="Retrotrans_gag_dom"/>
</dbReference>
<sequence>MTSRSVWLSSGQIVSKSWKILTVLVVFAAYLYMLPSPIDPPVYRYPKPPVLKGALQKNSILHKAEQLFKGQIVGPESFTGNKNGTIFTGLADGRVVGFKGNDIWEITRFGKKLPECGSFQLEPICGRPKGMKIDNNGDLLVLDSYTGLYKVKVETGEKELLVSSAKGFDNVPFKFLNGLDIDSEGMIYFTDSSTKWDRRNYRYEVMELRNTGRFLRYNPDTGELKLLMDNMYLPNGVAITADEKERALLMNRYDSDDNLALFHDTYMPRNYESEDAEFNELLSLIPTINTPNNSVPLANQPGIFIRDSDAIMEKLAACRKFGGYPHENASVFMKEFTSFATLHKIDHADDQRMIAAFHLNLTGPALTWFNSLDAGSKRTWRQFLAIFDEKYIELDWQSPTVFLESENFQNMKLNRGQILEDFYGQIVEKAQILKKKDHEILSQFIKGLPEQLAFFVRAGTHKDSASALSAAKMGEAYGYRKDDVVCVAAAKPLVANDNNPVQELQNQVKELTKALSELKSHSTDIKPGMPPKYQNLVTTTLVKQ</sequence>